<evidence type="ECO:0000313" key="3">
    <source>
        <dbReference type="Proteomes" id="UP000269221"/>
    </source>
</evidence>
<dbReference type="AlphaFoldDB" id="A0A3M0JWC6"/>
<dbReference type="OrthoDB" id="9400327at2759"/>
<gene>
    <name evidence="2" type="ORF">DUI87_18343</name>
</gene>
<protein>
    <submittedName>
        <fullName evidence="2">Uncharacterized protein</fullName>
    </submittedName>
</protein>
<sequence length="115" mass="12454">MGNLMRLDKDKCNVLNLQQAMFSINSLGDEGIEISSTEKDLGALVDEKLPMSWHVHSSQHCPWLHPKQCGQQVKGGDSVPLLHCHETPPGALHPALGSPAQKGRGPVRMGPEEGD</sequence>
<keyword evidence="3" id="KW-1185">Reference proteome</keyword>
<proteinExistence type="predicted"/>
<organism evidence="2 3">
    <name type="scientific">Hirundo rustica rustica</name>
    <dbReference type="NCBI Taxonomy" id="333673"/>
    <lineage>
        <taxon>Eukaryota</taxon>
        <taxon>Metazoa</taxon>
        <taxon>Chordata</taxon>
        <taxon>Craniata</taxon>
        <taxon>Vertebrata</taxon>
        <taxon>Euteleostomi</taxon>
        <taxon>Archelosauria</taxon>
        <taxon>Archosauria</taxon>
        <taxon>Dinosauria</taxon>
        <taxon>Saurischia</taxon>
        <taxon>Theropoda</taxon>
        <taxon>Coelurosauria</taxon>
        <taxon>Aves</taxon>
        <taxon>Neognathae</taxon>
        <taxon>Neoaves</taxon>
        <taxon>Telluraves</taxon>
        <taxon>Australaves</taxon>
        <taxon>Passeriformes</taxon>
        <taxon>Sylvioidea</taxon>
        <taxon>Hirundinidae</taxon>
        <taxon>Hirundo</taxon>
    </lineage>
</organism>
<dbReference type="Proteomes" id="UP000269221">
    <property type="component" value="Unassembled WGS sequence"/>
</dbReference>
<dbReference type="EMBL" id="QRBI01000123">
    <property type="protein sequence ID" value="RMC05159.1"/>
    <property type="molecule type" value="Genomic_DNA"/>
</dbReference>
<comment type="caution">
    <text evidence="2">The sequence shown here is derived from an EMBL/GenBank/DDBJ whole genome shotgun (WGS) entry which is preliminary data.</text>
</comment>
<evidence type="ECO:0000256" key="1">
    <source>
        <dbReference type="SAM" id="MobiDB-lite"/>
    </source>
</evidence>
<evidence type="ECO:0000313" key="2">
    <source>
        <dbReference type="EMBL" id="RMC05159.1"/>
    </source>
</evidence>
<name>A0A3M0JWC6_HIRRU</name>
<accession>A0A3M0JWC6</accession>
<reference evidence="2 3" key="1">
    <citation type="submission" date="2018-07" db="EMBL/GenBank/DDBJ databases">
        <title>A high quality draft genome assembly of the barn swallow (H. rustica rustica).</title>
        <authorList>
            <person name="Formenti G."/>
            <person name="Chiara M."/>
            <person name="Poveda L."/>
            <person name="Francoijs K.-J."/>
            <person name="Bonisoli-Alquati A."/>
            <person name="Canova L."/>
            <person name="Gianfranceschi L."/>
            <person name="Horner D.S."/>
            <person name="Saino N."/>
        </authorList>
    </citation>
    <scope>NUCLEOTIDE SEQUENCE [LARGE SCALE GENOMIC DNA]</scope>
    <source>
        <strain evidence="2">Chelidonia</strain>
        <tissue evidence="2">Blood</tissue>
    </source>
</reference>
<feature type="region of interest" description="Disordered" evidence="1">
    <location>
        <begin position="80"/>
        <end position="115"/>
    </location>
</feature>